<dbReference type="Proteomes" id="UP000242520">
    <property type="component" value="Unassembled WGS sequence"/>
</dbReference>
<dbReference type="InterPro" id="IPR003679">
    <property type="entry name" value="Amioglycoside_AcTrfase"/>
</dbReference>
<dbReference type="RefSeq" id="WP_072723686.1">
    <property type="nucleotide sequence ID" value="NZ_FQXH01000007.1"/>
</dbReference>
<dbReference type="EC" id="2.3.1.-" evidence="4"/>
<dbReference type="PANTHER" id="PTHR11104:SF0">
    <property type="entry name" value="SPBETA PROPHAGE-DERIVED AMINOGLYCOSIDE N(3')-ACETYLTRANSFERASE-LIKE PROTEIN YOKD"/>
    <property type="match status" value="1"/>
</dbReference>
<dbReference type="InterPro" id="IPR028345">
    <property type="entry name" value="Antibiotic_NAT-like"/>
</dbReference>
<dbReference type="SUPFAM" id="SSF110710">
    <property type="entry name" value="TTHA0583/YokD-like"/>
    <property type="match status" value="1"/>
</dbReference>
<comment type="similarity">
    <text evidence="1 4">Belongs to the antibiotic N-acetyltransferase family.</text>
</comment>
<keyword evidence="2 4" id="KW-0808">Transferase</keyword>
<name>A0A1M5PZP7_9FIRM</name>
<dbReference type="Pfam" id="PF02522">
    <property type="entry name" value="Antibiotic_NAT"/>
    <property type="match status" value="1"/>
</dbReference>
<accession>A0A1M5PZP7</accession>
<dbReference type="STRING" id="1123350.SAMN02744040_00703"/>
<keyword evidence="4" id="KW-0046">Antibiotic resistance</keyword>
<dbReference type="AlphaFoldDB" id="A0A1M5PZP7"/>
<keyword evidence="6" id="KW-1185">Reference proteome</keyword>
<reference evidence="6" key="1">
    <citation type="submission" date="2016-11" db="EMBL/GenBank/DDBJ databases">
        <authorList>
            <person name="Varghese N."/>
            <person name="Submissions S."/>
        </authorList>
    </citation>
    <scope>NUCLEOTIDE SEQUENCE [LARGE SCALE GENOMIC DNA]</scope>
    <source>
        <strain evidence="6">DSM 15285</strain>
    </source>
</reference>
<dbReference type="OrthoDB" id="7330654at2"/>
<dbReference type="GO" id="GO:0046353">
    <property type="term" value="F:aminoglycoside 3-N-acetyltransferase activity"/>
    <property type="evidence" value="ECO:0007669"/>
    <property type="project" value="UniProtKB-EC"/>
</dbReference>
<comment type="catalytic activity">
    <reaction evidence="4">
        <text>a 2-deoxystreptamine antibiotic + acetyl-CoA = an N(3)-acetyl-2-deoxystreptamine antibiotic + CoA + H(+)</text>
        <dbReference type="Rhea" id="RHEA:12665"/>
        <dbReference type="ChEBI" id="CHEBI:15378"/>
        <dbReference type="ChEBI" id="CHEBI:57287"/>
        <dbReference type="ChEBI" id="CHEBI:57288"/>
        <dbReference type="ChEBI" id="CHEBI:57921"/>
        <dbReference type="ChEBI" id="CHEBI:77452"/>
        <dbReference type="EC" id="2.3.1.81"/>
    </reaction>
</comment>
<gene>
    <name evidence="5" type="ORF">SAMN02744040_00703</name>
</gene>
<evidence type="ECO:0000256" key="4">
    <source>
        <dbReference type="RuleBase" id="RU365031"/>
    </source>
</evidence>
<dbReference type="EMBL" id="FQXH01000007">
    <property type="protein sequence ID" value="SHH07162.1"/>
    <property type="molecule type" value="Genomic_DNA"/>
</dbReference>
<evidence type="ECO:0000313" key="6">
    <source>
        <dbReference type="Proteomes" id="UP000242520"/>
    </source>
</evidence>
<protein>
    <recommendedName>
        <fullName evidence="4">Aminoglycoside N(3)-acetyltransferase</fullName>
        <ecNumber evidence="4">2.3.1.-</ecNumber>
    </recommendedName>
</protein>
<sequence>MSEREIIEKTKTINTRESLRKDFEKIGLKEGMTVIVHSSLSSIGWVCGGAVAVIQALMDIITPLGTIVMPAHSGDYSDPCYWENPSVPREWWQTIKDTMPAYEPDITPTNGMGIIAETFRKFPNVIRSAHPTLSFTSWGKNSEYIVNNHSLDNALGKNSPLQRIYDLDGWVLLLGVGYGSNTSFHLSEYRIPNQKPFKAGAPIIENEHRVWKEYNDIEFNTDVFEEIGKDFEKKHEVIINYIGKSKTRLFKQREAVDFAQKWLEKL</sequence>
<dbReference type="GO" id="GO:0046677">
    <property type="term" value="P:response to antibiotic"/>
    <property type="evidence" value="ECO:0007669"/>
    <property type="project" value="UniProtKB-KW"/>
</dbReference>
<organism evidence="5 6">
    <name type="scientific">Tepidibacter thalassicus DSM 15285</name>
    <dbReference type="NCBI Taxonomy" id="1123350"/>
    <lineage>
        <taxon>Bacteria</taxon>
        <taxon>Bacillati</taxon>
        <taxon>Bacillota</taxon>
        <taxon>Clostridia</taxon>
        <taxon>Peptostreptococcales</taxon>
        <taxon>Peptostreptococcaceae</taxon>
        <taxon>Tepidibacter</taxon>
    </lineage>
</organism>
<evidence type="ECO:0000256" key="2">
    <source>
        <dbReference type="ARBA" id="ARBA00022679"/>
    </source>
</evidence>
<dbReference type="PANTHER" id="PTHR11104">
    <property type="entry name" value="AMINOGLYCOSIDE N3-ACETYLTRANSFERASE"/>
    <property type="match status" value="1"/>
</dbReference>
<evidence type="ECO:0000256" key="3">
    <source>
        <dbReference type="ARBA" id="ARBA00023315"/>
    </source>
</evidence>
<evidence type="ECO:0000256" key="1">
    <source>
        <dbReference type="ARBA" id="ARBA00006383"/>
    </source>
</evidence>
<keyword evidence="3 4" id="KW-0012">Acyltransferase</keyword>
<proteinExistence type="inferred from homology"/>
<evidence type="ECO:0000313" key="5">
    <source>
        <dbReference type="EMBL" id="SHH07162.1"/>
    </source>
</evidence>